<sequence length="158" mass="17613">MRLRRNPRPDIHAPDPASRRAAIDAAVVGHNALRRVVTHDPDRGVRCAAIRRLQDLIILRQVCESESDEVVREAARVRYRQLLAGGDTLDIGYRHAALKACSDAQIIAHVARSAREPSLRRAALGLIDEWGLLEEIRCHDPDPTVRSAAADRLINLRS</sequence>
<protein>
    <recommendedName>
        <fullName evidence="3">HEAT repeat domain-containing protein</fullName>
    </recommendedName>
</protein>
<dbReference type="RefSeq" id="WP_144348102.1">
    <property type="nucleotide sequence ID" value="NZ_VMKP01000003.1"/>
</dbReference>
<evidence type="ECO:0000313" key="1">
    <source>
        <dbReference type="EMBL" id="TVO64536.1"/>
    </source>
</evidence>
<dbReference type="Proteomes" id="UP000316688">
    <property type="component" value="Unassembled WGS sequence"/>
</dbReference>
<proteinExistence type="predicted"/>
<evidence type="ECO:0000313" key="2">
    <source>
        <dbReference type="Proteomes" id="UP000316688"/>
    </source>
</evidence>
<keyword evidence="2" id="KW-1185">Reference proteome</keyword>
<dbReference type="AlphaFoldDB" id="A0A557RHE1"/>
<organism evidence="1 2">
    <name type="scientific">Spiribacter aquaticus</name>
    <dbReference type="NCBI Taxonomy" id="1935996"/>
    <lineage>
        <taxon>Bacteria</taxon>
        <taxon>Pseudomonadati</taxon>
        <taxon>Pseudomonadota</taxon>
        <taxon>Gammaproteobacteria</taxon>
        <taxon>Chromatiales</taxon>
        <taxon>Ectothiorhodospiraceae</taxon>
        <taxon>Spiribacter</taxon>
    </lineage>
</organism>
<name>A0A557RHE1_9GAMM</name>
<accession>A0A557RHE1</accession>
<reference evidence="1 2" key="1">
    <citation type="submission" date="2019-07" db="EMBL/GenBank/DDBJ databases">
        <title>Reclasification of Spiribacter aquaticus.</title>
        <authorList>
            <person name="Leon M.J."/>
            <person name="Sanchez-Porro C."/>
            <person name="Ventosa A."/>
        </authorList>
    </citation>
    <scope>NUCLEOTIDE SEQUENCE [LARGE SCALE GENOMIC DNA]</scope>
    <source>
        <strain evidence="1 2">SP30</strain>
    </source>
</reference>
<evidence type="ECO:0008006" key="3">
    <source>
        <dbReference type="Google" id="ProtNLM"/>
    </source>
</evidence>
<gene>
    <name evidence="1" type="ORF">FPL11_07760</name>
</gene>
<dbReference type="InterPro" id="IPR011989">
    <property type="entry name" value="ARM-like"/>
</dbReference>
<comment type="caution">
    <text evidence="1">The sequence shown here is derived from an EMBL/GenBank/DDBJ whole genome shotgun (WGS) entry which is preliminary data.</text>
</comment>
<dbReference type="EMBL" id="VMKP01000003">
    <property type="protein sequence ID" value="TVO64536.1"/>
    <property type="molecule type" value="Genomic_DNA"/>
</dbReference>
<dbReference type="Gene3D" id="1.25.10.10">
    <property type="entry name" value="Leucine-rich Repeat Variant"/>
    <property type="match status" value="1"/>
</dbReference>